<dbReference type="Pfam" id="PF10844">
    <property type="entry name" value="DUF2577"/>
    <property type="match status" value="1"/>
</dbReference>
<dbReference type="AlphaFoldDB" id="A0A1T2XK46"/>
<evidence type="ECO:0008006" key="3">
    <source>
        <dbReference type="Google" id="ProtNLM"/>
    </source>
</evidence>
<proteinExistence type="predicted"/>
<evidence type="ECO:0000313" key="2">
    <source>
        <dbReference type="Proteomes" id="UP000190188"/>
    </source>
</evidence>
<protein>
    <recommendedName>
        <fullName evidence="3">DUF2577 domain-containing protein</fullName>
    </recommendedName>
</protein>
<keyword evidence="2" id="KW-1185">Reference proteome</keyword>
<dbReference type="InterPro" id="IPR022555">
    <property type="entry name" value="DUF2577"/>
</dbReference>
<dbReference type="Proteomes" id="UP000190188">
    <property type="component" value="Unassembled WGS sequence"/>
</dbReference>
<name>A0A1T2XK46_9BACL</name>
<dbReference type="EMBL" id="MSZX01000002">
    <property type="protein sequence ID" value="OPA80224.1"/>
    <property type="molecule type" value="Genomic_DNA"/>
</dbReference>
<organism evidence="1 2">
    <name type="scientific">Paenibacillus selenitireducens</name>
    <dbReference type="NCBI Taxonomy" id="1324314"/>
    <lineage>
        <taxon>Bacteria</taxon>
        <taxon>Bacillati</taxon>
        <taxon>Bacillota</taxon>
        <taxon>Bacilli</taxon>
        <taxon>Bacillales</taxon>
        <taxon>Paenibacillaceae</taxon>
        <taxon>Paenibacillus</taxon>
    </lineage>
</organism>
<dbReference type="STRING" id="1324314.BVG16_05630"/>
<reference evidence="1 2" key="1">
    <citation type="submission" date="2017-01" db="EMBL/GenBank/DDBJ databases">
        <title>Genome analysis of Paenibacillus selenitrireducens ES3-24.</title>
        <authorList>
            <person name="Xu D."/>
            <person name="Yao R."/>
            <person name="Zheng S."/>
        </authorList>
    </citation>
    <scope>NUCLEOTIDE SEQUENCE [LARGE SCALE GENOMIC DNA]</scope>
    <source>
        <strain evidence="1 2">ES3-24</strain>
    </source>
</reference>
<dbReference type="RefSeq" id="WP_078497571.1">
    <property type="nucleotide sequence ID" value="NZ_MSZX01000002.1"/>
</dbReference>
<comment type="caution">
    <text evidence="1">The sequence shown here is derived from an EMBL/GenBank/DDBJ whole genome shotgun (WGS) entry which is preliminary data.</text>
</comment>
<evidence type="ECO:0000313" key="1">
    <source>
        <dbReference type="EMBL" id="OPA80224.1"/>
    </source>
</evidence>
<sequence length="89" mass="9734">MSDLSWLVQFIRDQGTKDRPPTLLLGQVKSAIPSLVVQTQGMELDQEDLLVAADLMLKDALLSGDTVALMPLAQGQQFLVLSKVVKLNE</sequence>
<dbReference type="OrthoDB" id="2629609at2"/>
<accession>A0A1T2XK46</accession>
<gene>
    <name evidence="1" type="ORF">BVG16_05630</name>
</gene>